<evidence type="ECO:0000256" key="1">
    <source>
        <dbReference type="SAM" id="Phobius"/>
    </source>
</evidence>
<gene>
    <name evidence="2" type="ORF">ERS852540_00288</name>
</gene>
<dbReference type="EMBL" id="CZBY01000002">
    <property type="protein sequence ID" value="CUQ81564.1"/>
    <property type="molecule type" value="Genomic_DNA"/>
</dbReference>
<feature type="transmembrane region" description="Helical" evidence="1">
    <location>
        <begin position="71"/>
        <end position="98"/>
    </location>
</feature>
<keyword evidence="1" id="KW-1133">Transmembrane helix</keyword>
<feature type="transmembrane region" description="Helical" evidence="1">
    <location>
        <begin position="118"/>
        <end position="151"/>
    </location>
</feature>
<proteinExistence type="predicted"/>
<sequence length="235" mass="25809">MLQHLTALAESTGDDLLSLIGQSFDITAQLESLSLPRILLALLTATLCGAIIYLVYRMFYRGVVYSDNFNILVLLITVVTAFIIMTISANLVLSLGMVGALSIVRFRSAIKDPLDVGFLFWGVGAGITAGAGLYFVAIIGTVFVAALYIILTMVKKERRCYLLVVRYGTDAESNVNALLGTLKYKLKNKTQINDRIELTIEIKTANNDTTQLSRFQAIDGVDSVTLLEYNGEYMN</sequence>
<evidence type="ECO:0000313" key="3">
    <source>
        <dbReference type="Proteomes" id="UP000095662"/>
    </source>
</evidence>
<accession>A0A174Z2C3</accession>
<dbReference type="Proteomes" id="UP000095662">
    <property type="component" value="Unassembled WGS sequence"/>
</dbReference>
<evidence type="ECO:0000313" key="2">
    <source>
        <dbReference type="EMBL" id="CUQ81564.1"/>
    </source>
</evidence>
<dbReference type="STRING" id="39492.ERS852540_00288"/>
<name>A0A174Z2C3_9FIRM</name>
<dbReference type="Pfam" id="PF16316">
    <property type="entry name" value="DUF4956"/>
    <property type="match status" value="1"/>
</dbReference>
<reference evidence="2 3" key="1">
    <citation type="submission" date="2015-09" db="EMBL/GenBank/DDBJ databases">
        <authorList>
            <consortium name="Pathogen Informatics"/>
        </authorList>
    </citation>
    <scope>NUCLEOTIDE SEQUENCE [LARGE SCALE GENOMIC DNA]</scope>
    <source>
        <strain evidence="2 3">2789STDY5834928</strain>
    </source>
</reference>
<evidence type="ECO:0008006" key="4">
    <source>
        <dbReference type="Google" id="ProtNLM"/>
    </source>
</evidence>
<dbReference type="AlphaFoldDB" id="A0A174Z2C3"/>
<protein>
    <recommendedName>
        <fullName evidence="4">Mg(2+) transport ATPase</fullName>
    </recommendedName>
</protein>
<organism evidence="2 3">
    <name type="scientific">[Eubacterium] siraeum</name>
    <dbReference type="NCBI Taxonomy" id="39492"/>
    <lineage>
        <taxon>Bacteria</taxon>
        <taxon>Bacillati</taxon>
        <taxon>Bacillota</taxon>
        <taxon>Clostridia</taxon>
        <taxon>Eubacteriales</taxon>
        <taxon>Oscillospiraceae</taxon>
        <taxon>Oscillospiraceae incertae sedis</taxon>
    </lineage>
</organism>
<feature type="transmembrane region" description="Helical" evidence="1">
    <location>
        <begin position="38"/>
        <end position="59"/>
    </location>
</feature>
<keyword evidence="1" id="KW-0812">Transmembrane</keyword>
<dbReference type="InterPro" id="IPR032531">
    <property type="entry name" value="DUF4956"/>
</dbReference>
<keyword evidence="1" id="KW-0472">Membrane</keyword>
<dbReference type="OrthoDB" id="9803265at2"/>